<feature type="transmembrane region" description="Helical" evidence="6">
    <location>
        <begin position="148"/>
        <end position="168"/>
    </location>
</feature>
<evidence type="ECO:0008006" key="9">
    <source>
        <dbReference type="Google" id="ProtNLM"/>
    </source>
</evidence>
<evidence type="ECO:0000256" key="3">
    <source>
        <dbReference type="ARBA" id="ARBA00022692"/>
    </source>
</evidence>
<comment type="subcellular location">
    <subcellularLocation>
        <location evidence="1">Cell membrane</location>
        <topology evidence="1">Multi-pass membrane protein</topology>
    </subcellularLocation>
</comment>
<organism evidence="7 8">
    <name type="scientific">Kouleothrix aurantiaca</name>
    <dbReference type="NCBI Taxonomy" id="186479"/>
    <lineage>
        <taxon>Bacteria</taxon>
        <taxon>Bacillati</taxon>
        <taxon>Chloroflexota</taxon>
        <taxon>Chloroflexia</taxon>
        <taxon>Chloroflexales</taxon>
        <taxon>Roseiflexineae</taxon>
        <taxon>Roseiflexaceae</taxon>
        <taxon>Kouleothrix</taxon>
    </lineage>
</organism>
<dbReference type="AlphaFoldDB" id="A0A0P9DG52"/>
<keyword evidence="2" id="KW-1003">Cell membrane</keyword>
<dbReference type="Pfam" id="PF01810">
    <property type="entry name" value="LysE"/>
    <property type="match status" value="1"/>
</dbReference>
<evidence type="ECO:0000256" key="2">
    <source>
        <dbReference type="ARBA" id="ARBA00022475"/>
    </source>
</evidence>
<evidence type="ECO:0000256" key="4">
    <source>
        <dbReference type="ARBA" id="ARBA00022989"/>
    </source>
</evidence>
<comment type="caution">
    <text evidence="7">The sequence shown here is derived from an EMBL/GenBank/DDBJ whole genome shotgun (WGS) entry which is preliminary data.</text>
</comment>
<dbReference type="InterPro" id="IPR001123">
    <property type="entry name" value="LeuE-type"/>
</dbReference>
<dbReference type="Proteomes" id="UP000050509">
    <property type="component" value="Unassembled WGS sequence"/>
</dbReference>
<protein>
    <recommendedName>
        <fullName evidence="9">Lysine transporter LysE</fullName>
    </recommendedName>
</protein>
<proteinExistence type="predicted"/>
<feature type="transmembrane region" description="Helical" evidence="6">
    <location>
        <begin position="124"/>
        <end position="141"/>
    </location>
</feature>
<feature type="transmembrane region" description="Helical" evidence="6">
    <location>
        <begin position="67"/>
        <end position="84"/>
    </location>
</feature>
<evidence type="ECO:0000256" key="5">
    <source>
        <dbReference type="ARBA" id="ARBA00023136"/>
    </source>
</evidence>
<feature type="transmembrane region" description="Helical" evidence="6">
    <location>
        <begin position="180"/>
        <end position="199"/>
    </location>
</feature>
<keyword evidence="4 6" id="KW-1133">Transmembrane helix</keyword>
<keyword evidence="8" id="KW-1185">Reference proteome</keyword>
<evidence type="ECO:0000313" key="8">
    <source>
        <dbReference type="Proteomes" id="UP000050509"/>
    </source>
</evidence>
<gene>
    <name evidence="7" type="ORF">SE17_16575</name>
</gene>
<dbReference type="PANTHER" id="PTHR38825">
    <property type="entry name" value="LYSINE EXPORTER PROTEIN (LYSE/YGGA)"/>
    <property type="match status" value="1"/>
</dbReference>
<feature type="transmembrane region" description="Helical" evidence="6">
    <location>
        <begin position="38"/>
        <end position="60"/>
    </location>
</feature>
<sequence length="208" mass="21815">MLASLLLGISYGFAAGVSPGPMLGLVITQTLLRGWRAGNLVALAPLFSDLPIIILAALLINRLPPAAIGWLGILGGLFVLFLAYESIRAVPPNLSDIQASPTTEQPGRLLGRAVLTNLFNPHPYLFWGTVGAPLLAGAMAGGIGHVALFLAGFYALLVGSKLLVALLVNHSRGWLSGRGYRRVLIASGVLLAVLGVFLLRDGIVLAFF</sequence>
<dbReference type="EMBL" id="LJCR01000606">
    <property type="protein sequence ID" value="KPV52257.1"/>
    <property type="molecule type" value="Genomic_DNA"/>
</dbReference>
<evidence type="ECO:0000313" key="7">
    <source>
        <dbReference type="EMBL" id="KPV52257.1"/>
    </source>
</evidence>
<name>A0A0P9DG52_9CHLR</name>
<keyword evidence="3 6" id="KW-0812">Transmembrane</keyword>
<dbReference type="PANTHER" id="PTHR38825:SF2">
    <property type="entry name" value="LYSINE TRANSPORTER LYSE"/>
    <property type="match status" value="1"/>
</dbReference>
<keyword evidence="5 6" id="KW-0472">Membrane</keyword>
<evidence type="ECO:0000256" key="6">
    <source>
        <dbReference type="SAM" id="Phobius"/>
    </source>
</evidence>
<dbReference type="GO" id="GO:0005886">
    <property type="term" value="C:plasma membrane"/>
    <property type="evidence" value="ECO:0007669"/>
    <property type="project" value="UniProtKB-SubCell"/>
</dbReference>
<dbReference type="GO" id="GO:0006865">
    <property type="term" value="P:amino acid transport"/>
    <property type="evidence" value="ECO:0007669"/>
    <property type="project" value="InterPro"/>
</dbReference>
<accession>A0A0P9DG52</accession>
<reference evidence="7 8" key="1">
    <citation type="submission" date="2015-09" db="EMBL/GenBank/DDBJ databases">
        <title>Draft genome sequence of Kouleothrix aurantiaca JCM 19913.</title>
        <authorList>
            <person name="Hemp J."/>
        </authorList>
    </citation>
    <scope>NUCLEOTIDE SEQUENCE [LARGE SCALE GENOMIC DNA]</scope>
    <source>
        <strain evidence="7 8">COM-B</strain>
    </source>
</reference>
<evidence type="ECO:0000256" key="1">
    <source>
        <dbReference type="ARBA" id="ARBA00004651"/>
    </source>
</evidence>